<evidence type="ECO:0000256" key="2">
    <source>
        <dbReference type="ARBA" id="ARBA00023125"/>
    </source>
</evidence>
<dbReference type="OrthoDB" id="2930at2"/>
<dbReference type="InterPro" id="IPR035472">
    <property type="entry name" value="RpiR-like_SIS"/>
</dbReference>
<dbReference type="EMBL" id="JMKI01000036">
    <property type="protein sequence ID" value="KEJ91905.1"/>
    <property type="molecule type" value="Genomic_DNA"/>
</dbReference>
<protein>
    <recommendedName>
        <fullName evidence="6">HTH rpiR-type domain-containing protein</fullName>
    </recommendedName>
</protein>
<comment type="caution">
    <text evidence="7">The sequence shown here is derived from an EMBL/GenBank/DDBJ whole genome shotgun (WGS) entry which is preliminary data.</text>
</comment>
<keyword evidence="4" id="KW-0175">Coiled coil</keyword>
<keyword evidence="8" id="KW-1185">Reference proteome</keyword>
<keyword evidence="5" id="KW-0812">Transmembrane</keyword>
<feature type="domain" description="HTH rpiR-type" evidence="6">
    <location>
        <begin position="1"/>
        <end position="77"/>
    </location>
</feature>
<keyword evidence="5" id="KW-0472">Membrane</keyword>
<keyword evidence="2" id="KW-0238">DNA-binding</keyword>
<dbReference type="PROSITE" id="PS51071">
    <property type="entry name" value="HTH_RPIR"/>
    <property type="match status" value="1"/>
</dbReference>
<dbReference type="GO" id="GO:1901135">
    <property type="term" value="P:carbohydrate derivative metabolic process"/>
    <property type="evidence" value="ECO:0007669"/>
    <property type="project" value="InterPro"/>
</dbReference>
<dbReference type="GO" id="GO:0003677">
    <property type="term" value="F:DNA binding"/>
    <property type="evidence" value="ECO:0007669"/>
    <property type="project" value="UniProtKB-KW"/>
</dbReference>
<sequence>MSISERILSISETLSKKQNLLGKFIVDNIFEAAMMNAPQIAGRAGVSKATLTRFVHTLGFESFADFHTELRKETLRNQEMKFRQEPYLDSNNSVYQKVFDLEMELMREALENMEQEIFEKSAEMLFEADQVMLVGGPIHNFLAFYAGNFMCGFRDNVRVVSQRDMEFLSLLRNAGQKSCALVFSYPRYSQEVQTITEMLSEKKVPVIGMTDSKLSPIVPFAKYTLLTPQKYIILADASASAMALIHSLMVAMYRKHSDRIRGMLEKYEKDILTTDMFVYKDYNFVKQL</sequence>
<evidence type="ECO:0000259" key="6">
    <source>
        <dbReference type="PROSITE" id="PS51071"/>
    </source>
</evidence>
<dbReference type="InterPro" id="IPR009057">
    <property type="entry name" value="Homeodomain-like_sf"/>
</dbReference>
<dbReference type="Proteomes" id="UP000027665">
    <property type="component" value="Unassembled WGS sequence"/>
</dbReference>
<dbReference type="InterPro" id="IPR036388">
    <property type="entry name" value="WH-like_DNA-bd_sf"/>
</dbReference>
<evidence type="ECO:0000256" key="3">
    <source>
        <dbReference type="ARBA" id="ARBA00023163"/>
    </source>
</evidence>
<keyword evidence="3" id="KW-0804">Transcription</keyword>
<dbReference type="PANTHER" id="PTHR30514">
    <property type="entry name" value="GLUCOKINASE"/>
    <property type="match status" value="1"/>
</dbReference>
<gene>
    <name evidence="7" type="ORF">EH55_05840</name>
</gene>
<dbReference type="InterPro" id="IPR001347">
    <property type="entry name" value="SIS_dom"/>
</dbReference>
<evidence type="ECO:0000256" key="1">
    <source>
        <dbReference type="ARBA" id="ARBA00023015"/>
    </source>
</evidence>
<dbReference type="Pfam" id="PF01418">
    <property type="entry name" value="HTH_6"/>
    <property type="match status" value="1"/>
</dbReference>
<proteinExistence type="predicted"/>
<evidence type="ECO:0000313" key="7">
    <source>
        <dbReference type="EMBL" id="KEJ91905.1"/>
    </source>
</evidence>
<evidence type="ECO:0000256" key="5">
    <source>
        <dbReference type="SAM" id="Phobius"/>
    </source>
</evidence>
<dbReference type="GeneID" id="90983805"/>
<dbReference type="SUPFAM" id="SSF53697">
    <property type="entry name" value="SIS domain"/>
    <property type="match status" value="1"/>
</dbReference>
<dbReference type="Gene3D" id="1.10.10.10">
    <property type="entry name" value="Winged helix-like DNA-binding domain superfamily/Winged helix DNA-binding domain"/>
    <property type="match status" value="1"/>
</dbReference>
<accession>A0A073IQQ7</accession>
<keyword evidence="5" id="KW-1133">Transmembrane helix</keyword>
<keyword evidence="1" id="KW-0805">Transcription regulation</keyword>
<dbReference type="AlphaFoldDB" id="A0A073IQQ7"/>
<dbReference type="PANTHER" id="PTHR30514:SF18">
    <property type="entry name" value="RPIR-FAMILY TRANSCRIPTIONAL REGULATOR"/>
    <property type="match status" value="1"/>
</dbReference>
<dbReference type="GO" id="GO:0003700">
    <property type="term" value="F:DNA-binding transcription factor activity"/>
    <property type="evidence" value="ECO:0007669"/>
    <property type="project" value="InterPro"/>
</dbReference>
<feature type="transmembrane region" description="Helical" evidence="5">
    <location>
        <begin position="231"/>
        <end position="253"/>
    </location>
</feature>
<dbReference type="RefSeq" id="WP_037976566.1">
    <property type="nucleotide sequence ID" value="NZ_JMKI01000036.1"/>
</dbReference>
<dbReference type="STRING" id="2754.EH55_05840"/>
<dbReference type="SUPFAM" id="SSF46689">
    <property type="entry name" value="Homeodomain-like"/>
    <property type="match status" value="1"/>
</dbReference>
<reference evidence="7 8" key="1">
    <citation type="submission" date="2014-04" db="EMBL/GenBank/DDBJ databases">
        <title>Draft Genome Sequence of Synergistes jonesii.</title>
        <authorList>
            <person name="Coil D.A."/>
            <person name="Eisen J.A."/>
            <person name="Holland-Moritz H.E."/>
        </authorList>
    </citation>
    <scope>NUCLEOTIDE SEQUENCE [LARGE SCALE GENOMIC DNA]</scope>
    <source>
        <strain evidence="7 8">78-1</strain>
    </source>
</reference>
<dbReference type="Pfam" id="PF01380">
    <property type="entry name" value="SIS"/>
    <property type="match status" value="1"/>
</dbReference>
<dbReference type="InterPro" id="IPR000281">
    <property type="entry name" value="HTH_RpiR"/>
</dbReference>
<name>A0A073IQQ7_9BACT</name>
<feature type="coiled-coil region" evidence="4">
    <location>
        <begin position="96"/>
        <end position="123"/>
    </location>
</feature>
<dbReference type="eggNOG" id="COG1737">
    <property type="taxonomic scope" value="Bacteria"/>
</dbReference>
<dbReference type="Gene3D" id="3.40.50.10490">
    <property type="entry name" value="Glucose-6-phosphate isomerase like protein, domain 1"/>
    <property type="match status" value="1"/>
</dbReference>
<organism evidence="7 8">
    <name type="scientific">Synergistes jonesii</name>
    <dbReference type="NCBI Taxonomy" id="2754"/>
    <lineage>
        <taxon>Bacteria</taxon>
        <taxon>Thermotogati</taxon>
        <taxon>Synergistota</taxon>
        <taxon>Synergistia</taxon>
        <taxon>Synergistales</taxon>
        <taxon>Synergistaceae</taxon>
        <taxon>Synergistes</taxon>
    </lineage>
</organism>
<evidence type="ECO:0000256" key="4">
    <source>
        <dbReference type="SAM" id="Coils"/>
    </source>
</evidence>
<dbReference type="InterPro" id="IPR047640">
    <property type="entry name" value="RpiR-like"/>
</dbReference>
<evidence type="ECO:0000313" key="8">
    <source>
        <dbReference type="Proteomes" id="UP000027665"/>
    </source>
</evidence>
<dbReference type="GO" id="GO:0097367">
    <property type="term" value="F:carbohydrate derivative binding"/>
    <property type="evidence" value="ECO:0007669"/>
    <property type="project" value="InterPro"/>
</dbReference>
<dbReference type="InterPro" id="IPR046348">
    <property type="entry name" value="SIS_dom_sf"/>
</dbReference>
<dbReference type="CDD" id="cd05013">
    <property type="entry name" value="SIS_RpiR"/>
    <property type="match status" value="1"/>
</dbReference>